<proteinExistence type="predicted"/>
<name>A0ABY5PNV3_9ACTN</name>
<gene>
    <name evidence="2" type="ORF">LRS13_16460</name>
</gene>
<dbReference type="Gene3D" id="3.30.70.260">
    <property type="match status" value="1"/>
</dbReference>
<evidence type="ECO:0000313" key="2">
    <source>
        <dbReference type="EMBL" id="UUY06317.1"/>
    </source>
</evidence>
<sequence length="67" mass="6797">MIGKVGTALGEAGINVISAAVGHQRDEKPDDEHAVMIVTTDVPVPDDVLAGILASEGFVAGRSVALD</sequence>
<feature type="domain" description="ACT" evidence="1">
    <location>
        <begin position="2"/>
        <end position="49"/>
    </location>
</feature>
<dbReference type="InterPro" id="IPR002912">
    <property type="entry name" value="ACT_dom"/>
</dbReference>
<evidence type="ECO:0000313" key="3">
    <source>
        <dbReference type="Proteomes" id="UP001058860"/>
    </source>
</evidence>
<dbReference type="Pfam" id="PF01842">
    <property type="entry name" value="ACT"/>
    <property type="match status" value="1"/>
</dbReference>
<organism evidence="2 3">
    <name type="scientific">Svornostia abyssi</name>
    <dbReference type="NCBI Taxonomy" id="2898438"/>
    <lineage>
        <taxon>Bacteria</taxon>
        <taxon>Bacillati</taxon>
        <taxon>Actinomycetota</taxon>
        <taxon>Thermoleophilia</taxon>
        <taxon>Solirubrobacterales</taxon>
        <taxon>Baekduiaceae</taxon>
        <taxon>Svornostia</taxon>
    </lineage>
</organism>
<evidence type="ECO:0000259" key="1">
    <source>
        <dbReference type="Pfam" id="PF01842"/>
    </source>
</evidence>
<reference evidence="3" key="1">
    <citation type="submission" date="2021-11" db="EMBL/GenBank/DDBJ databases">
        <title>Cultivation dependent microbiological survey of springs from the worlds oldest radium mine currently devoted to the extraction of radon-saturated water.</title>
        <authorList>
            <person name="Kapinusova G."/>
            <person name="Smrhova T."/>
            <person name="Strejcek M."/>
            <person name="Suman J."/>
            <person name="Jani K."/>
            <person name="Pajer P."/>
            <person name="Uhlik O."/>
        </authorList>
    </citation>
    <scope>NUCLEOTIDE SEQUENCE [LARGE SCALE GENOMIC DNA]</scope>
    <source>
        <strain evidence="3">J379</strain>
    </source>
</reference>
<dbReference type="SUPFAM" id="SSF55021">
    <property type="entry name" value="ACT-like"/>
    <property type="match status" value="1"/>
</dbReference>
<protein>
    <submittedName>
        <fullName evidence="2">ACT domain-containing protein</fullName>
    </submittedName>
</protein>
<dbReference type="InterPro" id="IPR045865">
    <property type="entry name" value="ACT-like_dom_sf"/>
</dbReference>
<dbReference type="Proteomes" id="UP001058860">
    <property type="component" value="Chromosome"/>
</dbReference>
<dbReference type="EMBL" id="CP088295">
    <property type="protein sequence ID" value="UUY06317.1"/>
    <property type="molecule type" value="Genomic_DNA"/>
</dbReference>
<accession>A0ABY5PNV3</accession>
<keyword evidence="3" id="KW-1185">Reference proteome</keyword>